<reference evidence="1 2" key="1">
    <citation type="submission" date="2017-07" db="EMBL/GenBank/DDBJ databases">
        <title>Genome Sequence of Sulfitobacter pseudonitzschiae Strain SMR1 Isolated from a culture of the Diatom Skeletonema marinoi.</title>
        <authorList>
            <person name="Topel M."/>
            <person name="Pinder M.I.M."/>
            <person name="Johansson O.N."/>
            <person name="Kourtchenko O."/>
            <person name="Godhe A."/>
            <person name="Clarke A.K."/>
        </authorList>
    </citation>
    <scope>NUCLEOTIDE SEQUENCE [LARGE SCALE GENOMIC DNA]</scope>
    <source>
        <strain evidence="1 2">SMR1</strain>
        <plasmid evidence="1 2">pSMR1-3</plasmid>
    </source>
</reference>
<organism evidence="1 2">
    <name type="scientific">Pseudosulfitobacter pseudonitzschiae</name>
    <dbReference type="NCBI Taxonomy" id="1402135"/>
    <lineage>
        <taxon>Bacteria</taxon>
        <taxon>Pseudomonadati</taxon>
        <taxon>Pseudomonadota</taxon>
        <taxon>Alphaproteobacteria</taxon>
        <taxon>Rhodobacterales</taxon>
        <taxon>Roseobacteraceae</taxon>
        <taxon>Pseudosulfitobacter</taxon>
    </lineage>
</organism>
<name>A0A221K836_9RHOB</name>
<sequence>MTLPAKVHAIWESAELLIAFHKNKKRQKRDEPFLWRPKEAFARLLAKPEDQEAFVMLKGVDDVEDVQIKLHPDKVVVRRDQPLGWSGIVIEEHSVRVLVDNDWIEIKHDGSVVVSRDMETTYLEGDGSIIKINPDAEIMVSGDGRRMSRRTDDQIDAFTEDGFVSRKK</sequence>
<geneLocation type="plasmid" evidence="1 2">
    <name>pSMR1-3</name>
</geneLocation>
<keyword evidence="1" id="KW-0614">Plasmid</keyword>
<dbReference type="KEGG" id="spse:SULPSESMR1_04418"/>
<gene>
    <name evidence="1" type="ORF">SULPSESMR1_04418</name>
</gene>
<dbReference type="AlphaFoldDB" id="A0A221K836"/>
<evidence type="ECO:0000313" key="1">
    <source>
        <dbReference type="EMBL" id="ASM75139.1"/>
    </source>
</evidence>
<protein>
    <submittedName>
        <fullName evidence="1">Uncharacterized protein</fullName>
    </submittedName>
</protein>
<dbReference type="OrthoDB" id="7704798at2"/>
<keyword evidence="2" id="KW-1185">Reference proteome</keyword>
<dbReference type="Proteomes" id="UP000199754">
    <property type="component" value="Plasmid pSMR1-3"/>
</dbReference>
<dbReference type="RefSeq" id="WP_089423146.1">
    <property type="nucleotide sequence ID" value="NZ_CP022418.1"/>
</dbReference>
<proteinExistence type="predicted"/>
<dbReference type="EMBL" id="CP022418">
    <property type="protein sequence ID" value="ASM75139.1"/>
    <property type="molecule type" value="Genomic_DNA"/>
</dbReference>
<evidence type="ECO:0000313" key="2">
    <source>
        <dbReference type="Proteomes" id="UP000199754"/>
    </source>
</evidence>
<accession>A0A221K836</accession>